<name>A0AAW1TIX3_9CUCU</name>
<dbReference type="Proteomes" id="UP001431783">
    <property type="component" value="Unassembled WGS sequence"/>
</dbReference>
<organism evidence="1 2">
    <name type="scientific">Henosepilachna vigintioctopunctata</name>
    <dbReference type="NCBI Taxonomy" id="420089"/>
    <lineage>
        <taxon>Eukaryota</taxon>
        <taxon>Metazoa</taxon>
        <taxon>Ecdysozoa</taxon>
        <taxon>Arthropoda</taxon>
        <taxon>Hexapoda</taxon>
        <taxon>Insecta</taxon>
        <taxon>Pterygota</taxon>
        <taxon>Neoptera</taxon>
        <taxon>Endopterygota</taxon>
        <taxon>Coleoptera</taxon>
        <taxon>Polyphaga</taxon>
        <taxon>Cucujiformia</taxon>
        <taxon>Coccinelloidea</taxon>
        <taxon>Coccinellidae</taxon>
        <taxon>Epilachninae</taxon>
        <taxon>Epilachnini</taxon>
        <taxon>Henosepilachna</taxon>
    </lineage>
</organism>
<gene>
    <name evidence="1" type="ORF">WA026_009723</name>
</gene>
<dbReference type="EMBL" id="JARQZJ010000004">
    <property type="protein sequence ID" value="KAK9870762.1"/>
    <property type="molecule type" value="Genomic_DNA"/>
</dbReference>
<accession>A0AAW1TIX3</accession>
<protein>
    <submittedName>
        <fullName evidence="1">Uncharacterized protein</fullName>
    </submittedName>
</protein>
<sequence>MIIKYRSNNILYGKYNCCEVFMYNTSVSTTQQHPFFIFLHNPSVTILPLSSPCSLQEKKMMKTLVHLTFLTPHCYFLLINNHCSLCETPKLPSSLLFYF</sequence>
<proteinExistence type="predicted"/>
<reference evidence="1 2" key="1">
    <citation type="submission" date="2023-03" db="EMBL/GenBank/DDBJ databases">
        <title>Genome insight into feeding habits of ladybird beetles.</title>
        <authorList>
            <person name="Li H.-S."/>
            <person name="Huang Y.-H."/>
            <person name="Pang H."/>
        </authorList>
    </citation>
    <scope>NUCLEOTIDE SEQUENCE [LARGE SCALE GENOMIC DNA]</scope>
    <source>
        <strain evidence="1">SYSU_2023b</strain>
        <tissue evidence="1">Whole body</tissue>
    </source>
</reference>
<keyword evidence="2" id="KW-1185">Reference proteome</keyword>
<dbReference type="AlphaFoldDB" id="A0AAW1TIX3"/>
<evidence type="ECO:0000313" key="1">
    <source>
        <dbReference type="EMBL" id="KAK9870762.1"/>
    </source>
</evidence>
<evidence type="ECO:0000313" key="2">
    <source>
        <dbReference type="Proteomes" id="UP001431783"/>
    </source>
</evidence>
<comment type="caution">
    <text evidence="1">The sequence shown here is derived from an EMBL/GenBank/DDBJ whole genome shotgun (WGS) entry which is preliminary data.</text>
</comment>